<accession>A0A2N3V0F4</accession>
<comment type="caution">
    <text evidence="1">The sequence shown here is derived from an EMBL/GenBank/DDBJ whole genome shotgun (WGS) entry which is preliminary data.</text>
</comment>
<sequence length="38" mass="4315">MTKSTILLACSYAMAFTKIQNHFTSKMTNVILWFMGNA</sequence>
<protein>
    <submittedName>
        <fullName evidence="1">Uncharacterized protein</fullName>
    </submittedName>
</protein>
<name>A0A2N3V0F4_9BACT</name>
<gene>
    <name evidence="1" type="ORF">BD749_0032</name>
</gene>
<reference evidence="1 2" key="1">
    <citation type="submission" date="2017-12" db="EMBL/GenBank/DDBJ databases">
        <title>Genomic Encyclopedia of Type Strains, Phase III (KMG-III): the genomes of soil and plant-associated and newly described type strains.</title>
        <authorList>
            <person name="Whitman W."/>
        </authorList>
    </citation>
    <scope>NUCLEOTIDE SEQUENCE [LARGE SCALE GENOMIC DNA]</scope>
    <source>
        <strain evidence="1 2">LP43</strain>
    </source>
</reference>
<dbReference type="Proteomes" id="UP000233782">
    <property type="component" value="Unassembled WGS sequence"/>
</dbReference>
<organism evidence="1 2">
    <name type="scientific">Pontibacter ramchanderi</name>
    <dbReference type="NCBI Taxonomy" id="1179743"/>
    <lineage>
        <taxon>Bacteria</taxon>
        <taxon>Pseudomonadati</taxon>
        <taxon>Bacteroidota</taxon>
        <taxon>Cytophagia</taxon>
        <taxon>Cytophagales</taxon>
        <taxon>Hymenobacteraceae</taxon>
        <taxon>Pontibacter</taxon>
    </lineage>
</organism>
<dbReference type="EMBL" id="PJMU01000001">
    <property type="protein sequence ID" value="PKV75095.1"/>
    <property type="molecule type" value="Genomic_DNA"/>
</dbReference>
<evidence type="ECO:0000313" key="2">
    <source>
        <dbReference type="Proteomes" id="UP000233782"/>
    </source>
</evidence>
<proteinExistence type="predicted"/>
<dbReference type="AlphaFoldDB" id="A0A2N3V0F4"/>
<evidence type="ECO:0000313" key="1">
    <source>
        <dbReference type="EMBL" id="PKV75095.1"/>
    </source>
</evidence>
<keyword evidence="2" id="KW-1185">Reference proteome</keyword>